<dbReference type="Proteomes" id="UP000747110">
    <property type="component" value="Unassembled WGS sequence"/>
</dbReference>
<reference evidence="2" key="1">
    <citation type="journal article" date="2021" name="Proc. Natl. Acad. Sci. U.S.A.">
        <title>Three genomes in the algal genus Volvox reveal the fate of a haploid sex-determining region after a transition to homothallism.</title>
        <authorList>
            <person name="Yamamoto K."/>
            <person name="Hamaji T."/>
            <person name="Kawai-Toyooka H."/>
            <person name="Matsuzaki R."/>
            <person name="Takahashi F."/>
            <person name="Nishimura Y."/>
            <person name="Kawachi M."/>
            <person name="Noguchi H."/>
            <person name="Minakuchi Y."/>
            <person name="Umen J.G."/>
            <person name="Toyoda A."/>
            <person name="Nozaki H."/>
        </authorList>
    </citation>
    <scope>NUCLEOTIDE SEQUENCE</scope>
    <source>
        <strain evidence="3">NIES-3785</strain>
        <strain evidence="2">NIES-3786</strain>
    </source>
</reference>
<evidence type="ECO:0000313" key="3">
    <source>
        <dbReference type="EMBL" id="GIM09324.1"/>
    </source>
</evidence>
<dbReference type="AlphaFoldDB" id="A0A8J4CSF5"/>
<organism evidence="2 4">
    <name type="scientific">Volvox reticuliferus</name>
    <dbReference type="NCBI Taxonomy" id="1737510"/>
    <lineage>
        <taxon>Eukaryota</taxon>
        <taxon>Viridiplantae</taxon>
        <taxon>Chlorophyta</taxon>
        <taxon>core chlorophytes</taxon>
        <taxon>Chlorophyceae</taxon>
        <taxon>CS clade</taxon>
        <taxon>Chlamydomonadales</taxon>
        <taxon>Volvocaceae</taxon>
        <taxon>Volvox</taxon>
    </lineage>
</organism>
<dbReference type="OrthoDB" id="6692397at2759"/>
<evidence type="ECO:0000313" key="4">
    <source>
        <dbReference type="Proteomes" id="UP000747110"/>
    </source>
</evidence>
<keyword evidence="1" id="KW-0472">Membrane</keyword>
<protein>
    <submittedName>
        <fullName evidence="2">Uncharacterized protein</fullName>
    </submittedName>
</protein>
<dbReference type="EMBL" id="BNCP01000033">
    <property type="protein sequence ID" value="GIL85739.1"/>
    <property type="molecule type" value="Genomic_DNA"/>
</dbReference>
<keyword evidence="1" id="KW-0812">Transmembrane</keyword>
<gene>
    <name evidence="2" type="ORF">Vretifemale_14127</name>
    <name evidence="3" type="ORF">Vretimale_13233</name>
</gene>
<proteinExistence type="predicted"/>
<dbReference type="Proteomes" id="UP000722791">
    <property type="component" value="Unassembled WGS sequence"/>
</dbReference>
<evidence type="ECO:0000313" key="2">
    <source>
        <dbReference type="EMBL" id="GIL85739.1"/>
    </source>
</evidence>
<comment type="caution">
    <text evidence="2">The sequence shown here is derived from an EMBL/GenBank/DDBJ whole genome shotgun (WGS) entry which is preliminary data.</text>
</comment>
<sequence>MLRMRRTVVIPERHWGRVTAMPVMPRIRAGRGSPTAMQLSLPPVLPVLLPPLLLLVLLPPVFFILRVLRSPMHPAGGFLGGRQLSSLPVPVTMQSLLQMQMVLERVAVGALPLQGGGTAAAGVDERVA</sequence>
<accession>A0A8J4CSF5</accession>
<evidence type="ECO:0000256" key="1">
    <source>
        <dbReference type="SAM" id="Phobius"/>
    </source>
</evidence>
<keyword evidence="4" id="KW-1185">Reference proteome</keyword>
<keyword evidence="1" id="KW-1133">Transmembrane helix</keyword>
<feature type="transmembrane region" description="Helical" evidence="1">
    <location>
        <begin position="47"/>
        <end position="68"/>
    </location>
</feature>
<name>A0A8J4CSF5_9CHLO</name>
<dbReference type="EMBL" id="BNCQ01000031">
    <property type="protein sequence ID" value="GIM09324.1"/>
    <property type="molecule type" value="Genomic_DNA"/>
</dbReference>